<reference evidence="9 10" key="1">
    <citation type="submission" date="2018-09" db="EMBL/GenBank/DDBJ databases">
        <title>Phylogeny of the Shewanellaceae, and recommendation for two new genera, Pseudoshewanella and Parashewanella.</title>
        <authorList>
            <person name="Wang G."/>
        </authorList>
    </citation>
    <scope>NUCLEOTIDE SEQUENCE [LARGE SCALE GENOMIC DNA]</scope>
    <source>
        <strain evidence="9 10">KCTC 22492</strain>
    </source>
</reference>
<keyword evidence="7" id="KW-0998">Cell outer membrane</keyword>
<dbReference type="AlphaFoldDB" id="A0A3A6U017"/>
<dbReference type="Gene3D" id="2.40.160.60">
    <property type="entry name" value="Outer membrane protein transport protein (OMPP1/FadL/TodX)"/>
    <property type="match status" value="1"/>
</dbReference>
<dbReference type="OrthoDB" id="19849at2"/>
<dbReference type="InterPro" id="IPR005017">
    <property type="entry name" value="OMPP1/FadL/TodX"/>
</dbReference>
<dbReference type="PANTHER" id="PTHR35093:SF8">
    <property type="entry name" value="OUTER MEMBRANE PROTEIN NMB0088-RELATED"/>
    <property type="match status" value="1"/>
</dbReference>
<accession>A0A3A6U017</accession>
<evidence type="ECO:0000256" key="2">
    <source>
        <dbReference type="ARBA" id="ARBA00008163"/>
    </source>
</evidence>
<keyword evidence="3" id="KW-1134">Transmembrane beta strand</keyword>
<keyword evidence="5 8" id="KW-0732">Signal</keyword>
<dbReference type="EMBL" id="QYYH01000016">
    <property type="protein sequence ID" value="RJY18764.1"/>
    <property type="molecule type" value="Genomic_DNA"/>
</dbReference>
<evidence type="ECO:0000256" key="6">
    <source>
        <dbReference type="ARBA" id="ARBA00023136"/>
    </source>
</evidence>
<dbReference type="PANTHER" id="PTHR35093">
    <property type="entry name" value="OUTER MEMBRANE PROTEIN NMB0088-RELATED"/>
    <property type="match status" value="1"/>
</dbReference>
<sequence>MKLRILNAAIMTALFTSTTQVHAAGFQLAEYSSTGLGRAFAGEATIADNASAQAKNPALLIELKGRQVSAGAIYVMPNVDVPGDVSILSPLLGSAPLMMPASATDVADNAVVPNFYYSNQLNEHWTWGMAVNSNYGLATEVDATHAAALFGQHTSVKTVEFNPNIAFKVDDKLSLGAGVRVVYGDGELNASMPGWIEGLKANPNIPESIAQRLPAAGTSLKSLEGDDVAFGWQLGANYKLSANHRFGLAYHSGVELELKGTASGALYRNAQGKNIKFDGQLPLELPAFAEFSTHHQLSNNFAIHTSINWTQWSEFKELRAQFPGIEKPIDPSTDLPIANQVLKVENFEDNWRYAIGATYQVNPSLAMRAGMALDQTAVSDEYRTTTIPDSDRLWFSVGAGYQVSKNLNVDFGITYIKSRGEAPIIEKQAIKAPPGLPFENIAEIDFEGEAQGDVWLVGSQISYRF</sequence>
<keyword evidence="6" id="KW-0472">Membrane</keyword>
<evidence type="ECO:0000256" key="5">
    <source>
        <dbReference type="ARBA" id="ARBA00022729"/>
    </source>
</evidence>
<evidence type="ECO:0000256" key="8">
    <source>
        <dbReference type="SAM" id="SignalP"/>
    </source>
</evidence>
<feature type="chain" id="PRO_5017294468" evidence="8">
    <location>
        <begin position="24"/>
        <end position="465"/>
    </location>
</feature>
<comment type="similarity">
    <text evidence="2">Belongs to the OmpP1/FadL family.</text>
</comment>
<evidence type="ECO:0000313" key="9">
    <source>
        <dbReference type="EMBL" id="RJY18764.1"/>
    </source>
</evidence>
<dbReference type="Proteomes" id="UP000273022">
    <property type="component" value="Unassembled WGS sequence"/>
</dbReference>
<dbReference type="SUPFAM" id="SSF56935">
    <property type="entry name" value="Porins"/>
    <property type="match status" value="1"/>
</dbReference>
<dbReference type="GO" id="GO:0009279">
    <property type="term" value="C:cell outer membrane"/>
    <property type="evidence" value="ECO:0007669"/>
    <property type="project" value="UniProtKB-SubCell"/>
</dbReference>
<keyword evidence="10" id="KW-1185">Reference proteome</keyword>
<dbReference type="GO" id="GO:0015483">
    <property type="term" value="F:long-chain fatty acid transporting porin activity"/>
    <property type="evidence" value="ECO:0007669"/>
    <property type="project" value="TreeGrafter"/>
</dbReference>
<dbReference type="Pfam" id="PF03349">
    <property type="entry name" value="Toluene_X"/>
    <property type="match status" value="1"/>
</dbReference>
<protein>
    <submittedName>
        <fullName evidence="9">Aromatic hydrocarbon degradation protein</fullName>
    </submittedName>
</protein>
<evidence type="ECO:0000256" key="4">
    <source>
        <dbReference type="ARBA" id="ARBA00022692"/>
    </source>
</evidence>
<organism evidence="9 10">
    <name type="scientific">Parashewanella spongiae</name>
    <dbReference type="NCBI Taxonomy" id="342950"/>
    <lineage>
        <taxon>Bacteria</taxon>
        <taxon>Pseudomonadati</taxon>
        <taxon>Pseudomonadota</taxon>
        <taxon>Gammaproteobacteria</taxon>
        <taxon>Alteromonadales</taxon>
        <taxon>Shewanellaceae</taxon>
        <taxon>Parashewanella</taxon>
    </lineage>
</organism>
<keyword evidence="4" id="KW-0812">Transmembrane</keyword>
<evidence type="ECO:0000313" key="10">
    <source>
        <dbReference type="Proteomes" id="UP000273022"/>
    </source>
</evidence>
<proteinExistence type="inferred from homology"/>
<evidence type="ECO:0000256" key="3">
    <source>
        <dbReference type="ARBA" id="ARBA00022452"/>
    </source>
</evidence>
<evidence type="ECO:0000256" key="1">
    <source>
        <dbReference type="ARBA" id="ARBA00004571"/>
    </source>
</evidence>
<gene>
    <name evidence="9" type="ORF">D5R81_04015</name>
</gene>
<evidence type="ECO:0000256" key="7">
    <source>
        <dbReference type="ARBA" id="ARBA00023237"/>
    </source>
</evidence>
<feature type="signal peptide" evidence="8">
    <location>
        <begin position="1"/>
        <end position="23"/>
    </location>
</feature>
<name>A0A3A6U017_9GAMM</name>
<comment type="caution">
    <text evidence="9">The sequence shown here is derived from an EMBL/GenBank/DDBJ whole genome shotgun (WGS) entry which is preliminary data.</text>
</comment>
<dbReference type="RefSeq" id="WP_121852369.1">
    <property type="nucleotide sequence ID" value="NZ_CP037952.1"/>
</dbReference>
<comment type="subcellular location">
    <subcellularLocation>
        <location evidence="1">Cell outer membrane</location>
        <topology evidence="1">Multi-pass membrane protein</topology>
    </subcellularLocation>
</comment>